<dbReference type="EMBL" id="JAROCG010000001">
    <property type="protein sequence ID" value="MDN4610333.1"/>
    <property type="molecule type" value="Genomic_DNA"/>
</dbReference>
<organism evidence="1 2">
    <name type="scientific">Arthrobacter burdickii</name>
    <dbReference type="NCBI Taxonomy" id="3035920"/>
    <lineage>
        <taxon>Bacteria</taxon>
        <taxon>Bacillati</taxon>
        <taxon>Actinomycetota</taxon>
        <taxon>Actinomycetes</taxon>
        <taxon>Micrococcales</taxon>
        <taxon>Micrococcaceae</taxon>
        <taxon>Arthrobacter</taxon>
    </lineage>
</organism>
<dbReference type="RefSeq" id="WP_301225415.1">
    <property type="nucleotide sequence ID" value="NZ_JAROCG010000001.1"/>
</dbReference>
<dbReference type="Proteomes" id="UP001174209">
    <property type="component" value="Unassembled WGS sequence"/>
</dbReference>
<reference evidence="1" key="1">
    <citation type="submission" date="2023-06" db="EMBL/GenBank/DDBJ databases">
        <title>MT1 and MT2 Draft Genomes of Novel Species.</title>
        <authorList>
            <person name="Venkateswaran K."/>
        </authorList>
    </citation>
    <scope>NUCLEOTIDE SEQUENCE</scope>
    <source>
        <strain evidence="1">IIF3SC-B10</strain>
    </source>
</reference>
<proteinExistence type="predicted"/>
<name>A0ABT8JZY8_9MICC</name>
<keyword evidence="2" id="KW-1185">Reference proteome</keyword>
<protein>
    <submittedName>
        <fullName evidence="1">Uncharacterized protein</fullName>
    </submittedName>
</protein>
<evidence type="ECO:0000313" key="1">
    <source>
        <dbReference type="EMBL" id="MDN4610333.1"/>
    </source>
</evidence>
<accession>A0ABT8JZY8</accession>
<gene>
    <name evidence="1" type="ORF">P5G52_05575</name>
</gene>
<comment type="caution">
    <text evidence="1">The sequence shown here is derived from an EMBL/GenBank/DDBJ whole genome shotgun (WGS) entry which is preliminary data.</text>
</comment>
<evidence type="ECO:0000313" key="2">
    <source>
        <dbReference type="Proteomes" id="UP001174209"/>
    </source>
</evidence>
<sequence length="101" mass="10897">MNLTWGDLLVLEAEIHNAGRDPVLFSPAQLRLTLTPSGITITHQDSDRGPGALAPKATERILISYLAPHSQTGFELEVSDAVRDEPLRLALPPLSTTRASS</sequence>